<keyword evidence="3" id="KW-0547">Nucleotide-binding</keyword>
<comment type="caution">
    <text evidence="7">The sequence shown here is derived from an EMBL/GenBank/DDBJ whole genome shotgun (WGS) entry which is preliminary data.</text>
</comment>
<evidence type="ECO:0000256" key="6">
    <source>
        <dbReference type="ARBA" id="ARBA00023136"/>
    </source>
</evidence>
<keyword evidence="4 7" id="KW-0067">ATP-binding</keyword>
<evidence type="ECO:0000313" key="8">
    <source>
        <dbReference type="Proteomes" id="UP000472521"/>
    </source>
</evidence>
<comment type="subcellular location">
    <subcellularLocation>
        <location evidence="1">Cell membrane</location>
        <topology evidence="1">Multi-pass membrane protein</topology>
    </subcellularLocation>
</comment>
<dbReference type="PROSITE" id="PS50893">
    <property type="entry name" value="ABC_TRANSPORTER_2"/>
    <property type="match status" value="1"/>
</dbReference>
<evidence type="ECO:0000256" key="4">
    <source>
        <dbReference type="ARBA" id="ARBA00022840"/>
    </source>
</evidence>
<proteinExistence type="predicted"/>
<dbReference type="EMBL" id="SWND01000004">
    <property type="protein sequence ID" value="NFF01676.1"/>
    <property type="molecule type" value="Genomic_DNA"/>
</dbReference>
<sequence length="589" mass="68790">MENNKTNILKNLVWVIKQLYNFDKKYLFISISKMIVEGSIPVLSLITMQKIMNLLQIKSNFKSLIGFILMYVFIDLFSLIYFSITTYYNTKFSLGFDLKFNESILKKSSNLKLKSYENSEVYDTIKMAQQESNGKLIAYFEAFTSIASKLITIQSYLVILLSFKPWIVICVLIVPIIKFLLSKKINVMSFNIVKSRTNDSRKSWYLQWLLTYGDSYKELKTYNIFNYFIEKYKDYIKKFNIQDINLARKNLIWMSIISVFEILVDAILFVYIIFIGFTGRILIGDVMTYTKTINEIKKLITDVLQQFAEINKESLFIDELMRYFSLEEIDDEGLIKIDEIHSIRIKNLSYRYGTTGRYALKNINLEFSKNETYVIVGQNGSGKSTLIKIIMGFYDDYEGEIYINNIELKKIDKSSFLPTIATLFQDFIRYEATFRENISYGNLSLLEEEEKLYSITSKFGITELIKNSVKELDTQIGYWFDKGKQISIGEWQKIALSRAFAKNADLYILDEPNSALDPISEYNLANLYKKLLKNKMGIIVAHKFNNFIKDADKIIVFSNGEVIGKGNHMHLINTNEMYKQLYSIQLEDE</sequence>
<dbReference type="AlphaFoldDB" id="A0A6B4GW00"/>
<dbReference type="PANTHER" id="PTHR24221:SF646">
    <property type="entry name" value="HAEMOLYSIN SECRETION ATP-BINDING PROTEIN"/>
    <property type="match status" value="1"/>
</dbReference>
<reference evidence="7 8" key="1">
    <citation type="submission" date="2019-04" db="EMBL/GenBank/DDBJ databases">
        <title>Genome sequencing of Clostridium botulinum Groups I-IV and Clostridium butyricum.</title>
        <authorList>
            <person name="Brunt J."/>
            <person name="Van Vliet A.H.M."/>
            <person name="Stringer S.C."/>
            <person name="Carter A.T."/>
            <person name="Peck M.W."/>
        </authorList>
    </citation>
    <scope>NUCLEOTIDE SEQUENCE [LARGE SCALE GENOMIC DNA]</scope>
    <source>
        <strain evidence="7 8">IFR 18/054</strain>
    </source>
</reference>
<dbReference type="SMART" id="SM00382">
    <property type="entry name" value="AAA"/>
    <property type="match status" value="1"/>
</dbReference>
<dbReference type="InterPro" id="IPR003439">
    <property type="entry name" value="ABC_transporter-like_ATP-bd"/>
</dbReference>
<name>A0A6B4GW00_CLOBO</name>
<dbReference type="Pfam" id="PF00005">
    <property type="entry name" value="ABC_tran"/>
    <property type="match status" value="1"/>
</dbReference>
<evidence type="ECO:0000256" key="2">
    <source>
        <dbReference type="ARBA" id="ARBA00022692"/>
    </source>
</evidence>
<evidence type="ECO:0000256" key="3">
    <source>
        <dbReference type="ARBA" id="ARBA00022741"/>
    </source>
</evidence>
<evidence type="ECO:0000313" key="7">
    <source>
        <dbReference type="EMBL" id="NFF01676.1"/>
    </source>
</evidence>
<gene>
    <name evidence="7" type="ORF">FCV25_07795</name>
</gene>
<dbReference type="CDD" id="cd03228">
    <property type="entry name" value="ABCC_MRP_Like"/>
    <property type="match status" value="1"/>
</dbReference>
<keyword evidence="6" id="KW-0472">Membrane</keyword>
<dbReference type="GO" id="GO:0005886">
    <property type="term" value="C:plasma membrane"/>
    <property type="evidence" value="ECO:0007669"/>
    <property type="project" value="UniProtKB-SubCell"/>
</dbReference>
<dbReference type="InterPro" id="IPR039421">
    <property type="entry name" value="Type_1_exporter"/>
</dbReference>
<accession>A0A6B4GW00</accession>
<dbReference type="PANTHER" id="PTHR24221">
    <property type="entry name" value="ATP-BINDING CASSETTE SUB-FAMILY B"/>
    <property type="match status" value="1"/>
</dbReference>
<organism evidence="7 8">
    <name type="scientific">Clostridium botulinum</name>
    <dbReference type="NCBI Taxonomy" id="1491"/>
    <lineage>
        <taxon>Bacteria</taxon>
        <taxon>Bacillati</taxon>
        <taxon>Bacillota</taxon>
        <taxon>Clostridia</taxon>
        <taxon>Eubacteriales</taxon>
        <taxon>Clostridiaceae</taxon>
        <taxon>Clostridium</taxon>
    </lineage>
</organism>
<evidence type="ECO:0000256" key="5">
    <source>
        <dbReference type="ARBA" id="ARBA00022989"/>
    </source>
</evidence>
<dbReference type="SUPFAM" id="SSF52540">
    <property type="entry name" value="P-loop containing nucleoside triphosphate hydrolases"/>
    <property type="match status" value="1"/>
</dbReference>
<dbReference type="Gene3D" id="3.40.50.300">
    <property type="entry name" value="P-loop containing nucleotide triphosphate hydrolases"/>
    <property type="match status" value="1"/>
</dbReference>
<dbReference type="InterPro" id="IPR003593">
    <property type="entry name" value="AAA+_ATPase"/>
</dbReference>
<dbReference type="GO" id="GO:0016887">
    <property type="term" value="F:ATP hydrolysis activity"/>
    <property type="evidence" value="ECO:0007669"/>
    <property type="project" value="InterPro"/>
</dbReference>
<dbReference type="Proteomes" id="UP000472521">
    <property type="component" value="Unassembled WGS sequence"/>
</dbReference>
<dbReference type="InterPro" id="IPR027417">
    <property type="entry name" value="P-loop_NTPase"/>
</dbReference>
<keyword evidence="5" id="KW-1133">Transmembrane helix</keyword>
<dbReference type="GO" id="GO:0005524">
    <property type="term" value="F:ATP binding"/>
    <property type="evidence" value="ECO:0007669"/>
    <property type="project" value="UniProtKB-KW"/>
</dbReference>
<dbReference type="InterPro" id="IPR036640">
    <property type="entry name" value="ABC1_TM_sf"/>
</dbReference>
<evidence type="ECO:0000256" key="1">
    <source>
        <dbReference type="ARBA" id="ARBA00004651"/>
    </source>
</evidence>
<dbReference type="GO" id="GO:0034040">
    <property type="term" value="F:ATPase-coupled lipid transmembrane transporter activity"/>
    <property type="evidence" value="ECO:0007669"/>
    <property type="project" value="TreeGrafter"/>
</dbReference>
<keyword evidence="2" id="KW-0812">Transmembrane</keyword>
<dbReference type="Gene3D" id="1.20.1560.10">
    <property type="entry name" value="ABC transporter type 1, transmembrane domain"/>
    <property type="match status" value="1"/>
</dbReference>
<dbReference type="SUPFAM" id="SSF90123">
    <property type="entry name" value="ABC transporter transmembrane region"/>
    <property type="match status" value="1"/>
</dbReference>
<protein>
    <submittedName>
        <fullName evidence="7">ABC transporter ATP-binding protein</fullName>
    </submittedName>
</protein>